<dbReference type="GO" id="GO:0140824">
    <property type="term" value="F:thioredoxin-dependent peroxiredoxin activity"/>
    <property type="evidence" value="ECO:0007669"/>
    <property type="project" value="UniProtKB-EC"/>
</dbReference>
<evidence type="ECO:0000256" key="4">
    <source>
        <dbReference type="ARBA" id="ARBA00049091"/>
    </source>
</evidence>
<dbReference type="GO" id="GO:0034599">
    <property type="term" value="P:cellular response to oxidative stress"/>
    <property type="evidence" value="ECO:0007669"/>
    <property type="project" value="TreeGrafter"/>
</dbReference>
<sequence>MFIRKILKSHRPMQAWFANSSAKRASVFANQCYMLHHASAYVRPLSTSGKGNAFLLSPPSNTTQSSTMNGNFFSLNAKDSRHHDVKMSDFANKVVLIVNVASQCGFTPQYKELEKLYQDYKDKDFVVIGFPCNQFGGQEPGTEEEIESFCQVNFGVTFPLMAKIDVNGSNEDPIYTFLKSQKAGVFGLTRIKWNFEKFLIDKQGNIVQRYASTTRPSAIADDIKKIL</sequence>
<dbReference type="PROSITE" id="PS51352">
    <property type="entry name" value="THIOREDOXIN_2"/>
    <property type="match status" value="1"/>
</dbReference>
<comment type="caution">
    <text evidence="7">The sequence shown here is derived from an EMBL/GenBank/DDBJ whole genome shotgun (WGS) entry which is preliminary data.</text>
</comment>
<dbReference type="EMBL" id="JAAAJA010000086">
    <property type="protein sequence ID" value="KAG0262942.1"/>
    <property type="molecule type" value="Genomic_DNA"/>
</dbReference>
<dbReference type="PANTHER" id="PTHR11592:SF78">
    <property type="entry name" value="GLUTATHIONE PEROXIDASE"/>
    <property type="match status" value="1"/>
</dbReference>
<evidence type="ECO:0000256" key="1">
    <source>
        <dbReference type="ARBA" id="ARBA00006926"/>
    </source>
</evidence>
<dbReference type="InterPro" id="IPR013766">
    <property type="entry name" value="Thioredoxin_domain"/>
</dbReference>
<dbReference type="AlphaFoldDB" id="A0A9P6QBZ2"/>
<dbReference type="SUPFAM" id="SSF52833">
    <property type="entry name" value="Thioredoxin-like"/>
    <property type="match status" value="1"/>
</dbReference>
<feature type="domain" description="Thioredoxin" evidence="6">
    <location>
        <begin position="53"/>
        <end position="227"/>
    </location>
</feature>
<dbReference type="PROSITE" id="PS00460">
    <property type="entry name" value="GLUTATHIONE_PEROXID_1"/>
    <property type="match status" value="1"/>
</dbReference>
<accession>A0A9P6QBZ2</accession>
<evidence type="ECO:0000256" key="3">
    <source>
        <dbReference type="ARBA" id="ARBA00023002"/>
    </source>
</evidence>
<name>A0A9P6QBZ2_9FUNG</name>
<dbReference type="PRINTS" id="PR01011">
    <property type="entry name" value="GLUTPROXDASE"/>
</dbReference>
<evidence type="ECO:0000256" key="2">
    <source>
        <dbReference type="ARBA" id="ARBA00022559"/>
    </source>
</evidence>
<comment type="similarity">
    <text evidence="1 5">Belongs to the glutathione peroxidase family.</text>
</comment>
<dbReference type="PROSITE" id="PS00763">
    <property type="entry name" value="GLUTATHIONE_PEROXID_2"/>
    <property type="match status" value="1"/>
</dbReference>
<dbReference type="FunFam" id="3.40.30.10:FF:000010">
    <property type="entry name" value="Glutathione peroxidase"/>
    <property type="match status" value="1"/>
</dbReference>
<dbReference type="Proteomes" id="UP000726737">
    <property type="component" value="Unassembled WGS sequence"/>
</dbReference>
<comment type="catalytic activity">
    <reaction evidence="4">
        <text>a hydroperoxide + [thioredoxin]-dithiol = an alcohol + [thioredoxin]-disulfide + H2O</text>
        <dbReference type="Rhea" id="RHEA:62620"/>
        <dbReference type="Rhea" id="RHEA-COMP:10698"/>
        <dbReference type="Rhea" id="RHEA-COMP:10700"/>
        <dbReference type="ChEBI" id="CHEBI:15377"/>
        <dbReference type="ChEBI" id="CHEBI:29950"/>
        <dbReference type="ChEBI" id="CHEBI:30879"/>
        <dbReference type="ChEBI" id="CHEBI:35924"/>
        <dbReference type="ChEBI" id="CHEBI:50058"/>
        <dbReference type="EC" id="1.11.1.24"/>
    </reaction>
</comment>
<dbReference type="InterPro" id="IPR000889">
    <property type="entry name" value="Glutathione_peroxidase"/>
</dbReference>
<dbReference type="Gene3D" id="3.40.30.10">
    <property type="entry name" value="Glutaredoxin"/>
    <property type="match status" value="1"/>
</dbReference>
<evidence type="ECO:0000313" key="7">
    <source>
        <dbReference type="EMBL" id="KAG0262942.1"/>
    </source>
</evidence>
<keyword evidence="2 5" id="KW-0575">Peroxidase</keyword>
<dbReference type="PANTHER" id="PTHR11592">
    <property type="entry name" value="GLUTATHIONE PEROXIDASE"/>
    <property type="match status" value="1"/>
</dbReference>
<gene>
    <name evidence="7" type="primary">GPX2</name>
    <name evidence="7" type="ORF">BG011_009538</name>
</gene>
<dbReference type="PROSITE" id="PS51355">
    <property type="entry name" value="GLUTATHIONE_PEROXID_3"/>
    <property type="match status" value="1"/>
</dbReference>
<proteinExistence type="inferred from homology"/>
<evidence type="ECO:0000259" key="6">
    <source>
        <dbReference type="PROSITE" id="PS51352"/>
    </source>
</evidence>
<reference evidence="7" key="1">
    <citation type="journal article" date="2020" name="Fungal Divers.">
        <title>Resolving the Mortierellaceae phylogeny through synthesis of multi-gene phylogenetics and phylogenomics.</title>
        <authorList>
            <person name="Vandepol N."/>
            <person name="Liber J."/>
            <person name="Desiro A."/>
            <person name="Na H."/>
            <person name="Kennedy M."/>
            <person name="Barry K."/>
            <person name="Grigoriev I.V."/>
            <person name="Miller A.N."/>
            <person name="O'Donnell K."/>
            <person name="Stajich J.E."/>
            <person name="Bonito G."/>
        </authorList>
    </citation>
    <scope>NUCLEOTIDE SEQUENCE</scope>
    <source>
        <strain evidence="7">KOD948</strain>
    </source>
</reference>
<protein>
    <recommendedName>
        <fullName evidence="5">Glutathione peroxidase</fullName>
    </recommendedName>
</protein>
<dbReference type="InterPro" id="IPR029759">
    <property type="entry name" value="GPX_AS"/>
</dbReference>
<dbReference type="OrthoDB" id="2351067at2759"/>
<organism evidence="7 8">
    <name type="scientific">Mortierella polycephala</name>
    <dbReference type="NCBI Taxonomy" id="41804"/>
    <lineage>
        <taxon>Eukaryota</taxon>
        <taxon>Fungi</taxon>
        <taxon>Fungi incertae sedis</taxon>
        <taxon>Mucoromycota</taxon>
        <taxon>Mortierellomycotina</taxon>
        <taxon>Mortierellomycetes</taxon>
        <taxon>Mortierellales</taxon>
        <taxon>Mortierellaceae</taxon>
        <taxon>Mortierella</taxon>
    </lineage>
</organism>
<evidence type="ECO:0000313" key="8">
    <source>
        <dbReference type="Proteomes" id="UP000726737"/>
    </source>
</evidence>
<dbReference type="InterPro" id="IPR029760">
    <property type="entry name" value="GPX_CS"/>
</dbReference>
<keyword evidence="3 5" id="KW-0560">Oxidoreductase</keyword>
<dbReference type="CDD" id="cd00340">
    <property type="entry name" value="GSH_Peroxidase"/>
    <property type="match status" value="1"/>
</dbReference>
<evidence type="ECO:0000256" key="5">
    <source>
        <dbReference type="RuleBase" id="RU000499"/>
    </source>
</evidence>
<dbReference type="InterPro" id="IPR036249">
    <property type="entry name" value="Thioredoxin-like_sf"/>
</dbReference>
<dbReference type="Pfam" id="PF00255">
    <property type="entry name" value="GSHPx"/>
    <property type="match status" value="1"/>
</dbReference>
<keyword evidence="8" id="KW-1185">Reference proteome</keyword>